<dbReference type="EMBL" id="PYAS01000001">
    <property type="protein sequence ID" value="PSL33819.1"/>
    <property type="molecule type" value="Genomic_DNA"/>
</dbReference>
<evidence type="ECO:0000256" key="1">
    <source>
        <dbReference type="ARBA" id="ARBA00004442"/>
    </source>
</evidence>
<sequence>MAGEGLSHFDILRWKTAEKVLNKEVVSIEVPGVLPLRIIHTRRFDAAKDYQWPVPQTAIDNAKNLKQNPAWE</sequence>
<proteinExistence type="inferred from homology"/>
<dbReference type="Gene3D" id="1.25.40.390">
    <property type="match status" value="1"/>
</dbReference>
<accession>A0A2P8GIL8</accession>
<dbReference type="Pfam" id="PF07980">
    <property type="entry name" value="SusD_RagB"/>
    <property type="match status" value="1"/>
</dbReference>
<dbReference type="OrthoDB" id="1495949at2"/>
<evidence type="ECO:0000259" key="6">
    <source>
        <dbReference type="Pfam" id="PF07980"/>
    </source>
</evidence>
<organism evidence="7 8">
    <name type="scientific">Dyadobacter jiangsuensis</name>
    <dbReference type="NCBI Taxonomy" id="1591085"/>
    <lineage>
        <taxon>Bacteria</taxon>
        <taxon>Pseudomonadati</taxon>
        <taxon>Bacteroidota</taxon>
        <taxon>Cytophagia</taxon>
        <taxon>Cytophagales</taxon>
        <taxon>Spirosomataceae</taxon>
        <taxon>Dyadobacter</taxon>
    </lineage>
</organism>
<dbReference type="GO" id="GO:0009279">
    <property type="term" value="C:cell outer membrane"/>
    <property type="evidence" value="ECO:0007669"/>
    <property type="project" value="UniProtKB-SubCell"/>
</dbReference>
<evidence type="ECO:0000256" key="4">
    <source>
        <dbReference type="ARBA" id="ARBA00023136"/>
    </source>
</evidence>
<dbReference type="SUPFAM" id="SSF48452">
    <property type="entry name" value="TPR-like"/>
    <property type="match status" value="1"/>
</dbReference>
<evidence type="ECO:0000256" key="3">
    <source>
        <dbReference type="ARBA" id="ARBA00022729"/>
    </source>
</evidence>
<comment type="similarity">
    <text evidence="2">Belongs to the SusD family.</text>
</comment>
<feature type="domain" description="RagB/SusD" evidence="6">
    <location>
        <begin position="1"/>
        <end position="71"/>
    </location>
</feature>
<keyword evidence="4" id="KW-0472">Membrane</keyword>
<keyword evidence="5" id="KW-0998">Cell outer membrane</keyword>
<evidence type="ECO:0000313" key="7">
    <source>
        <dbReference type="EMBL" id="PSL33819.1"/>
    </source>
</evidence>
<dbReference type="InterPro" id="IPR012944">
    <property type="entry name" value="SusD_RagB_dom"/>
</dbReference>
<name>A0A2P8GIL8_9BACT</name>
<dbReference type="AlphaFoldDB" id="A0A2P8GIL8"/>
<keyword evidence="8" id="KW-1185">Reference proteome</keyword>
<evidence type="ECO:0000313" key="8">
    <source>
        <dbReference type="Proteomes" id="UP000241964"/>
    </source>
</evidence>
<dbReference type="Proteomes" id="UP000241964">
    <property type="component" value="Unassembled WGS sequence"/>
</dbReference>
<reference evidence="7 8" key="1">
    <citation type="submission" date="2018-03" db="EMBL/GenBank/DDBJ databases">
        <title>Genomic Encyclopedia of Archaeal and Bacterial Type Strains, Phase II (KMG-II): from individual species to whole genera.</title>
        <authorList>
            <person name="Goeker M."/>
        </authorList>
    </citation>
    <scope>NUCLEOTIDE SEQUENCE [LARGE SCALE GENOMIC DNA]</scope>
    <source>
        <strain evidence="7 8">DSM 29057</strain>
    </source>
</reference>
<comment type="caution">
    <text evidence="7">The sequence shown here is derived from an EMBL/GenBank/DDBJ whole genome shotgun (WGS) entry which is preliminary data.</text>
</comment>
<gene>
    <name evidence="7" type="ORF">CLV60_101188</name>
</gene>
<evidence type="ECO:0000256" key="5">
    <source>
        <dbReference type="ARBA" id="ARBA00023237"/>
    </source>
</evidence>
<protein>
    <submittedName>
        <fullName evidence="7">SusD-like starch-binding protein associating with outer membrane</fullName>
    </submittedName>
</protein>
<comment type="subcellular location">
    <subcellularLocation>
        <location evidence="1">Cell outer membrane</location>
    </subcellularLocation>
</comment>
<dbReference type="InterPro" id="IPR011990">
    <property type="entry name" value="TPR-like_helical_dom_sf"/>
</dbReference>
<keyword evidence="3" id="KW-0732">Signal</keyword>
<evidence type="ECO:0000256" key="2">
    <source>
        <dbReference type="ARBA" id="ARBA00006275"/>
    </source>
</evidence>